<dbReference type="Gene3D" id="3.60.21.10">
    <property type="match status" value="1"/>
</dbReference>
<dbReference type="PANTHER" id="PTHR11668">
    <property type="entry name" value="SERINE/THREONINE PROTEIN PHOSPHATASE"/>
    <property type="match status" value="1"/>
</dbReference>
<keyword evidence="9" id="KW-0472">Membrane</keyword>
<dbReference type="Pfam" id="PF00149">
    <property type="entry name" value="Metallophos"/>
    <property type="match status" value="1"/>
</dbReference>
<evidence type="ECO:0000256" key="7">
    <source>
        <dbReference type="ARBA" id="ARBA00047761"/>
    </source>
</evidence>
<dbReference type="GO" id="GO:0004722">
    <property type="term" value="F:protein serine/threonine phosphatase activity"/>
    <property type="evidence" value="ECO:0007669"/>
    <property type="project" value="UniProtKB-EC"/>
</dbReference>
<keyword evidence="9" id="KW-1133">Transmembrane helix</keyword>
<accession>A0ABD6E8A4</accession>
<evidence type="ECO:0000313" key="12">
    <source>
        <dbReference type="Proteomes" id="UP001608902"/>
    </source>
</evidence>
<keyword evidence="4" id="KW-0378">Hydrolase</keyword>
<evidence type="ECO:0000256" key="2">
    <source>
        <dbReference type="ARBA" id="ARBA00013081"/>
    </source>
</evidence>
<dbReference type="Proteomes" id="UP001608902">
    <property type="component" value="Unassembled WGS sequence"/>
</dbReference>
<proteinExistence type="predicted"/>
<comment type="caution">
    <text evidence="11">The sequence shown here is derived from an EMBL/GenBank/DDBJ whole genome shotgun (WGS) entry which is preliminary data.</text>
</comment>
<evidence type="ECO:0000256" key="5">
    <source>
        <dbReference type="ARBA" id="ARBA00022912"/>
    </source>
</evidence>
<evidence type="ECO:0000256" key="4">
    <source>
        <dbReference type="ARBA" id="ARBA00022801"/>
    </source>
</evidence>
<keyword evidence="6" id="KW-0464">Manganese</keyword>
<dbReference type="InterPro" id="IPR006186">
    <property type="entry name" value="Ser/Thr-sp_prot-phosphatase"/>
</dbReference>
<comment type="catalytic activity">
    <reaction evidence="8">
        <text>O-phospho-L-threonyl-[protein] + H2O = L-threonyl-[protein] + phosphate</text>
        <dbReference type="Rhea" id="RHEA:47004"/>
        <dbReference type="Rhea" id="RHEA-COMP:11060"/>
        <dbReference type="Rhea" id="RHEA-COMP:11605"/>
        <dbReference type="ChEBI" id="CHEBI:15377"/>
        <dbReference type="ChEBI" id="CHEBI:30013"/>
        <dbReference type="ChEBI" id="CHEBI:43474"/>
        <dbReference type="ChEBI" id="CHEBI:61977"/>
        <dbReference type="EC" id="3.1.3.16"/>
    </reaction>
</comment>
<dbReference type="SUPFAM" id="SSF56300">
    <property type="entry name" value="Metallo-dependent phosphatases"/>
    <property type="match status" value="1"/>
</dbReference>
<dbReference type="EC" id="3.1.3.16" evidence="2"/>
<evidence type="ECO:0000256" key="8">
    <source>
        <dbReference type="ARBA" id="ARBA00048336"/>
    </source>
</evidence>
<keyword evidence="12" id="KW-1185">Reference proteome</keyword>
<evidence type="ECO:0000256" key="3">
    <source>
        <dbReference type="ARBA" id="ARBA00022723"/>
    </source>
</evidence>
<keyword evidence="5" id="KW-0904">Protein phosphatase</keyword>
<dbReference type="InterPro" id="IPR050341">
    <property type="entry name" value="PP1_catalytic_subunit"/>
</dbReference>
<comment type="cofactor">
    <cofactor evidence="1">
        <name>Mn(2+)</name>
        <dbReference type="ChEBI" id="CHEBI:29035"/>
    </cofactor>
</comment>
<dbReference type="PRINTS" id="PR00114">
    <property type="entry name" value="STPHPHTASE"/>
</dbReference>
<organism evidence="11 12">
    <name type="scientific">Gnathostoma spinigerum</name>
    <dbReference type="NCBI Taxonomy" id="75299"/>
    <lineage>
        <taxon>Eukaryota</taxon>
        <taxon>Metazoa</taxon>
        <taxon>Ecdysozoa</taxon>
        <taxon>Nematoda</taxon>
        <taxon>Chromadorea</taxon>
        <taxon>Rhabditida</taxon>
        <taxon>Spirurina</taxon>
        <taxon>Gnathostomatomorpha</taxon>
        <taxon>Gnathostomatoidea</taxon>
        <taxon>Gnathostomatidae</taxon>
        <taxon>Gnathostoma</taxon>
    </lineage>
</organism>
<dbReference type="InterPro" id="IPR004843">
    <property type="entry name" value="Calcineurin-like_PHP"/>
</dbReference>
<evidence type="ECO:0000256" key="9">
    <source>
        <dbReference type="SAM" id="Phobius"/>
    </source>
</evidence>
<evidence type="ECO:0000259" key="10">
    <source>
        <dbReference type="SMART" id="SM00156"/>
    </source>
</evidence>
<dbReference type="EMBL" id="JBGFUD010000075">
    <property type="protein sequence ID" value="MFH4973571.1"/>
    <property type="molecule type" value="Genomic_DNA"/>
</dbReference>
<keyword evidence="3" id="KW-0479">Metal-binding</keyword>
<dbReference type="InterPro" id="IPR029052">
    <property type="entry name" value="Metallo-depent_PP-like"/>
</dbReference>
<feature type="domain" description="Serine/threonine specific protein phosphatases" evidence="10">
    <location>
        <begin position="6"/>
        <end position="140"/>
    </location>
</feature>
<comment type="catalytic activity">
    <reaction evidence="7">
        <text>O-phospho-L-seryl-[protein] + H2O = L-seryl-[protein] + phosphate</text>
        <dbReference type="Rhea" id="RHEA:20629"/>
        <dbReference type="Rhea" id="RHEA-COMP:9863"/>
        <dbReference type="Rhea" id="RHEA-COMP:11604"/>
        <dbReference type="ChEBI" id="CHEBI:15377"/>
        <dbReference type="ChEBI" id="CHEBI:29999"/>
        <dbReference type="ChEBI" id="CHEBI:43474"/>
        <dbReference type="ChEBI" id="CHEBI:83421"/>
        <dbReference type="EC" id="3.1.3.16"/>
    </reaction>
</comment>
<dbReference type="GO" id="GO:0046872">
    <property type="term" value="F:metal ion binding"/>
    <property type="evidence" value="ECO:0007669"/>
    <property type="project" value="UniProtKB-KW"/>
</dbReference>
<dbReference type="AlphaFoldDB" id="A0ABD6E8A4"/>
<reference evidence="11 12" key="1">
    <citation type="submission" date="2024-08" db="EMBL/GenBank/DDBJ databases">
        <title>Gnathostoma spinigerum genome.</title>
        <authorList>
            <person name="Gonzalez-Bertolin B."/>
            <person name="Monzon S."/>
            <person name="Zaballos A."/>
            <person name="Jimenez P."/>
            <person name="Dekumyoy P."/>
            <person name="Varona S."/>
            <person name="Cuesta I."/>
            <person name="Sumanam S."/>
            <person name="Adisakwattana P."/>
            <person name="Gasser R.B."/>
            <person name="Hernandez-Gonzalez A."/>
            <person name="Young N.D."/>
            <person name="Perteguer M.J."/>
        </authorList>
    </citation>
    <scope>NUCLEOTIDE SEQUENCE [LARGE SCALE GENOMIC DNA]</scope>
    <source>
        <strain evidence="11">AL3</strain>
        <tissue evidence="11">Liver</tissue>
    </source>
</reference>
<feature type="transmembrane region" description="Helical" evidence="9">
    <location>
        <begin position="82"/>
        <end position="105"/>
    </location>
</feature>
<dbReference type="PANTHER" id="PTHR11668:SF300">
    <property type="entry name" value="SERINE_THREONINE-PROTEIN PHOSPHATASE"/>
    <property type="match status" value="1"/>
</dbReference>
<evidence type="ECO:0000313" key="11">
    <source>
        <dbReference type="EMBL" id="MFH4973571.1"/>
    </source>
</evidence>
<dbReference type="SMART" id="SM00156">
    <property type="entry name" value="PP2Ac"/>
    <property type="match status" value="1"/>
</dbReference>
<evidence type="ECO:0000256" key="6">
    <source>
        <dbReference type="ARBA" id="ARBA00023211"/>
    </source>
</evidence>
<gene>
    <name evidence="11" type="ORF">AB6A40_000280</name>
</gene>
<protein>
    <recommendedName>
        <fullName evidence="2">protein-serine/threonine phosphatase</fullName>
        <ecNumber evidence="2">3.1.3.16</ecNumber>
    </recommendedName>
</protein>
<name>A0ABD6E8A4_9BILA</name>
<keyword evidence="9" id="KW-0812">Transmembrane</keyword>
<sequence>MKTAAYYRFVYLLWNIDGFKVFLHQSIFIEIDPPVRVCGDTHGQYGDLLRLFTKGGFPPTSNYLFLGDYVDRGRQNLVCAHFHIALVMPLSTFLFLFDEITLIIVQMDDFSDSLPNCVSVRFRPQKFYENIGRNMRRTLQ</sequence>
<evidence type="ECO:0000256" key="1">
    <source>
        <dbReference type="ARBA" id="ARBA00001936"/>
    </source>
</evidence>